<dbReference type="InterPro" id="IPR012337">
    <property type="entry name" value="RNaseH-like_sf"/>
</dbReference>
<dbReference type="InterPro" id="IPR057670">
    <property type="entry name" value="SH3_retrovirus"/>
</dbReference>
<accession>A0ABQ4Z0S4</accession>
<evidence type="ECO:0000259" key="2">
    <source>
        <dbReference type="PROSITE" id="PS50994"/>
    </source>
</evidence>
<keyword evidence="4" id="KW-1185">Reference proteome</keyword>
<reference evidence="3" key="2">
    <citation type="submission" date="2022-01" db="EMBL/GenBank/DDBJ databases">
        <authorList>
            <person name="Yamashiro T."/>
            <person name="Shiraishi A."/>
            <person name="Satake H."/>
            <person name="Nakayama K."/>
        </authorList>
    </citation>
    <scope>NUCLEOTIDE SEQUENCE</scope>
</reference>
<feature type="compositionally biased region" description="Polar residues" evidence="1">
    <location>
        <begin position="276"/>
        <end position="295"/>
    </location>
</feature>
<dbReference type="PANTHER" id="PTHR42648:SF32">
    <property type="entry name" value="RIBONUCLEASE H-LIKE DOMAIN, GAG-PRE-INTEGRASE DOMAIN PROTEIN-RELATED"/>
    <property type="match status" value="1"/>
</dbReference>
<dbReference type="Pfam" id="PF00665">
    <property type="entry name" value="rve"/>
    <property type="match status" value="1"/>
</dbReference>
<evidence type="ECO:0000313" key="4">
    <source>
        <dbReference type="Proteomes" id="UP001151760"/>
    </source>
</evidence>
<comment type="caution">
    <text evidence="3">The sequence shown here is derived from an EMBL/GenBank/DDBJ whole genome shotgun (WGS) entry which is preliminary data.</text>
</comment>
<gene>
    <name evidence="3" type="ORF">Tco_0749276</name>
</gene>
<feature type="domain" description="Integrase catalytic" evidence="2">
    <location>
        <begin position="1"/>
        <end position="157"/>
    </location>
</feature>
<dbReference type="InterPro" id="IPR039537">
    <property type="entry name" value="Retrotran_Ty1/copia-like"/>
</dbReference>
<evidence type="ECO:0000256" key="1">
    <source>
        <dbReference type="SAM" id="MobiDB-lite"/>
    </source>
</evidence>
<dbReference type="SUPFAM" id="SSF53098">
    <property type="entry name" value="Ribonuclease H-like"/>
    <property type="match status" value="1"/>
</dbReference>
<dbReference type="Pfam" id="PF25597">
    <property type="entry name" value="SH3_retrovirus"/>
    <property type="match status" value="1"/>
</dbReference>
<reference evidence="3" key="1">
    <citation type="journal article" date="2022" name="Int. J. Mol. Sci.">
        <title>Draft Genome of Tanacetum Coccineum: Genomic Comparison of Closely Related Tanacetum-Family Plants.</title>
        <authorList>
            <person name="Yamashiro T."/>
            <person name="Shiraishi A."/>
            <person name="Nakayama K."/>
            <person name="Satake H."/>
        </authorList>
    </citation>
    <scope>NUCLEOTIDE SEQUENCE</scope>
</reference>
<sequence>MNLFRPVKPQSISHNKYTLVIVDEYSRYTWVFCLKKKSDAADCIISFIRKIENLNEVKVKELRSDNRTEFRNYKLEEFCDEKGISQNFSSPCTPEQNGVAERRNITLIEAVRTMLNSANLPKQFWGEAVNTACYTKNRSIIVKRHGKTAYDVFRGRSLDISYFYMFGCPVNIHNHRDHLGKFDEKADDGFFLGYSPVAKAFRVFNIRRQEMKETYHVTFSEDDEAISQISTKGDAINFNEIRSFPDDEFQEPRRKTTQEAGNNKHLPYVPAYDPLSSTSTTKALPSPSIPSQTSEPFAPQDKWSRDRHIELVNINGEPLDGVTTRSRIRDSEAASAHECLYVNFLSQIEPKSLIEALEEKG</sequence>
<protein>
    <submittedName>
        <fullName evidence="3">Retrovirus-related pol polyprotein from transposon TNT 1-94</fullName>
    </submittedName>
</protein>
<organism evidence="3 4">
    <name type="scientific">Tanacetum coccineum</name>
    <dbReference type="NCBI Taxonomy" id="301880"/>
    <lineage>
        <taxon>Eukaryota</taxon>
        <taxon>Viridiplantae</taxon>
        <taxon>Streptophyta</taxon>
        <taxon>Embryophyta</taxon>
        <taxon>Tracheophyta</taxon>
        <taxon>Spermatophyta</taxon>
        <taxon>Magnoliopsida</taxon>
        <taxon>eudicotyledons</taxon>
        <taxon>Gunneridae</taxon>
        <taxon>Pentapetalae</taxon>
        <taxon>asterids</taxon>
        <taxon>campanulids</taxon>
        <taxon>Asterales</taxon>
        <taxon>Asteraceae</taxon>
        <taxon>Asteroideae</taxon>
        <taxon>Anthemideae</taxon>
        <taxon>Anthemidinae</taxon>
        <taxon>Tanacetum</taxon>
    </lineage>
</organism>
<dbReference type="InterPro" id="IPR001584">
    <property type="entry name" value="Integrase_cat-core"/>
</dbReference>
<dbReference type="PROSITE" id="PS50994">
    <property type="entry name" value="INTEGRASE"/>
    <property type="match status" value="1"/>
</dbReference>
<feature type="region of interest" description="Disordered" evidence="1">
    <location>
        <begin position="276"/>
        <end position="301"/>
    </location>
</feature>
<dbReference type="Gene3D" id="3.30.420.10">
    <property type="entry name" value="Ribonuclease H-like superfamily/Ribonuclease H"/>
    <property type="match status" value="1"/>
</dbReference>
<proteinExistence type="predicted"/>
<dbReference type="EMBL" id="BQNB010010847">
    <property type="protein sequence ID" value="GJS82735.1"/>
    <property type="molecule type" value="Genomic_DNA"/>
</dbReference>
<name>A0ABQ4Z0S4_9ASTR</name>
<evidence type="ECO:0000313" key="3">
    <source>
        <dbReference type="EMBL" id="GJS82735.1"/>
    </source>
</evidence>
<dbReference type="Proteomes" id="UP001151760">
    <property type="component" value="Unassembled WGS sequence"/>
</dbReference>
<dbReference type="PANTHER" id="PTHR42648">
    <property type="entry name" value="TRANSPOSASE, PUTATIVE-RELATED"/>
    <property type="match status" value="1"/>
</dbReference>
<dbReference type="InterPro" id="IPR036397">
    <property type="entry name" value="RNaseH_sf"/>
</dbReference>